<organism evidence="2 3">
    <name type="scientific">Corallococcus terminator</name>
    <dbReference type="NCBI Taxonomy" id="2316733"/>
    <lineage>
        <taxon>Bacteria</taxon>
        <taxon>Pseudomonadati</taxon>
        <taxon>Myxococcota</taxon>
        <taxon>Myxococcia</taxon>
        <taxon>Myxococcales</taxon>
        <taxon>Cystobacterineae</taxon>
        <taxon>Myxococcaceae</taxon>
        <taxon>Corallococcus</taxon>
    </lineage>
</organism>
<gene>
    <name evidence="2" type="ORF">D7V88_13700</name>
</gene>
<dbReference type="InterPro" id="IPR012349">
    <property type="entry name" value="Split_barrel_FMN-bd"/>
</dbReference>
<dbReference type="OrthoDB" id="1432662at2"/>
<comment type="caution">
    <text evidence="2">The sequence shown here is derived from an EMBL/GenBank/DDBJ whole genome shotgun (WGS) entry which is preliminary data.</text>
</comment>
<evidence type="ECO:0000313" key="3">
    <source>
        <dbReference type="Proteomes" id="UP000268094"/>
    </source>
</evidence>
<dbReference type="InterPro" id="IPR052917">
    <property type="entry name" value="Stress-Dev_Protein"/>
</dbReference>
<dbReference type="PANTHER" id="PTHR34818:SF1">
    <property type="entry name" value="PROTEIN BLI-3"/>
    <property type="match status" value="1"/>
</dbReference>
<evidence type="ECO:0000313" key="2">
    <source>
        <dbReference type="EMBL" id="RKG88713.1"/>
    </source>
</evidence>
<dbReference type="AlphaFoldDB" id="A0A3A8JH02"/>
<dbReference type="Pfam" id="PF16242">
    <property type="entry name" value="Pyrid_ox_like"/>
    <property type="match status" value="1"/>
</dbReference>
<reference evidence="3" key="1">
    <citation type="submission" date="2018-09" db="EMBL/GenBank/DDBJ databases">
        <authorList>
            <person name="Livingstone P.G."/>
            <person name="Whitworth D.E."/>
        </authorList>
    </citation>
    <scope>NUCLEOTIDE SEQUENCE [LARGE SCALE GENOMIC DNA]</scope>
    <source>
        <strain evidence="3">CA054A</strain>
    </source>
</reference>
<dbReference type="EMBL" id="RAVZ01000077">
    <property type="protein sequence ID" value="RKG88713.1"/>
    <property type="molecule type" value="Genomic_DNA"/>
</dbReference>
<dbReference type="Gene3D" id="2.30.110.10">
    <property type="entry name" value="Electron Transport, Fmn-binding Protein, Chain A"/>
    <property type="match status" value="1"/>
</dbReference>
<evidence type="ECO:0000259" key="1">
    <source>
        <dbReference type="Pfam" id="PF16242"/>
    </source>
</evidence>
<dbReference type="InterPro" id="IPR038725">
    <property type="entry name" value="YdaG_split_barrel_FMN-bd"/>
</dbReference>
<protein>
    <submittedName>
        <fullName evidence="2">General stress protein</fullName>
    </submittedName>
</protein>
<dbReference type="PANTHER" id="PTHR34818">
    <property type="entry name" value="PROTEIN BLI-3"/>
    <property type="match status" value="1"/>
</dbReference>
<feature type="domain" description="General stress protein FMN-binding split barrel" evidence="1">
    <location>
        <begin position="11"/>
        <end position="157"/>
    </location>
</feature>
<sequence length="174" mass="19895">MTTTQKDPQDVVAHLGKLIHGIKVAMMTTVDSDGSLRSRPMWTYDKDFDGELWFFTNDHTHKVDEVEKDHHVSLAYADPGKDRYVSVSGRCQLIRDKAKAKELWTPALKAWFPQGLEDPNMALLRVSVEKAEYWDTPNSRMVQLVGFVKAVLTGEKYHPGDNQKLDRNAPVRRN</sequence>
<dbReference type="Proteomes" id="UP000268094">
    <property type="component" value="Unassembled WGS sequence"/>
</dbReference>
<name>A0A3A8JH02_9BACT</name>
<dbReference type="SUPFAM" id="SSF50475">
    <property type="entry name" value="FMN-binding split barrel"/>
    <property type="match status" value="1"/>
</dbReference>
<keyword evidence="3" id="KW-1185">Reference proteome</keyword>
<proteinExistence type="predicted"/>
<accession>A0A3A8JH02</accession>
<dbReference type="RefSeq" id="WP_120541081.1">
    <property type="nucleotide sequence ID" value="NZ_RAVZ01000077.1"/>
</dbReference>